<accession>A0AA88VZ22</accession>
<keyword evidence="6 8" id="KW-0472">Membrane</keyword>
<dbReference type="PANTHER" id="PTHR24186">
    <property type="entry name" value="PROTEIN PHOSPHATASE 1 REGULATORY SUBUNIT"/>
    <property type="match status" value="1"/>
</dbReference>
<evidence type="ECO:0000256" key="5">
    <source>
        <dbReference type="ARBA" id="ARBA00023043"/>
    </source>
</evidence>
<evidence type="ECO:0000256" key="8">
    <source>
        <dbReference type="SAM" id="Phobius"/>
    </source>
</evidence>
<dbReference type="Pfam" id="PF12796">
    <property type="entry name" value="Ank_2"/>
    <property type="match status" value="2"/>
</dbReference>
<sequence length="524" mass="58935">MNNSFLQLPSMESRERVRRERMLYDASCSGSVESLKKLMEEDRLTLARISVTNFNETALHIAAMLGHAAFARALVGYQPNLVRELDSQGCSPLHLASANGHVEIVKLLLVEDSSVCHVRDQDGRTPLHLAVMKGRGDVIRELVSAQEQVMRYTLDRGETILHLCVKHNHLEALKQLVGYDDVDDDLANAQDQNGNTILHSATALKQMETMKYLLREPPVVRVNALNANGFTALDVIKHMPRDIKSVDILDLLVTAGALRAIDLSPVSRATNPATTGVDHDNGITSSVLYEHRALLPRPPSRRNRMKKPAWWEKMRKVTMNPLKKQHTWLEKKYDALLIAATLIAAMAYQAALNPPGGLWQDDKTMNFEGNKTITFYAGTSLMAAHYPDWYQIFWIYNTMSFVAALSVVFLVVSGLPLKRRIFAWLLMAVMWVAITSMALTFLQTIAALTPGNNGPIKKWTYDDFTSMWNPIVGVVVISVYAWLSMVGAVLLVHCCRFLMWITRIFHNYRKIRVSSPRSHGESSV</sequence>
<dbReference type="InterPro" id="IPR002110">
    <property type="entry name" value="Ankyrin_rpt"/>
</dbReference>
<comment type="caution">
    <text evidence="10">The sequence shown here is derived from an EMBL/GenBank/DDBJ whole genome shotgun (WGS) entry which is preliminary data.</text>
</comment>
<reference evidence="10" key="1">
    <citation type="submission" date="2022-12" db="EMBL/GenBank/DDBJ databases">
        <title>Draft genome assemblies for two species of Escallonia (Escalloniales).</title>
        <authorList>
            <person name="Chanderbali A."/>
            <person name="Dervinis C."/>
            <person name="Anghel I."/>
            <person name="Soltis D."/>
            <person name="Soltis P."/>
            <person name="Zapata F."/>
        </authorList>
    </citation>
    <scope>NUCLEOTIDE SEQUENCE</scope>
    <source>
        <strain evidence="10">UCBG64.0493</strain>
        <tissue evidence="10">Leaf</tissue>
    </source>
</reference>
<organism evidence="10 11">
    <name type="scientific">Escallonia herrerae</name>
    <dbReference type="NCBI Taxonomy" id="1293975"/>
    <lineage>
        <taxon>Eukaryota</taxon>
        <taxon>Viridiplantae</taxon>
        <taxon>Streptophyta</taxon>
        <taxon>Embryophyta</taxon>
        <taxon>Tracheophyta</taxon>
        <taxon>Spermatophyta</taxon>
        <taxon>Magnoliopsida</taxon>
        <taxon>eudicotyledons</taxon>
        <taxon>Gunneridae</taxon>
        <taxon>Pentapetalae</taxon>
        <taxon>asterids</taxon>
        <taxon>campanulids</taxon>
        <taxon>Escalloniales</taxon>
        <taxon>Escalloniaceae</taxon>
        <taxon>Escallonia</taxon>
    </lineage>
</organism>
<dbReference type="PANTHER" id="PTHR24186:SF37">
    <property type="entry name" value="PGG DOMAIN-CONTAINING PROTEIN"/>
    <property type="match status" value="1"/>
</dbReference>
<keyword evidence="5 7" id="KW-0040">ANK repeat</keyword>
<keyword evidence="3" id="KW-0677">Repeat</keyword>
<dbReference type="GO" id="GO:0005886">
    <property type="term" value="C:plasma membrane"/>
    <property type="evidence" value="ECO:0007669"/>
    <property type="project" value="TreeGrafter"/>
</dbReference>
<dbReference type="InterPro" id="IPR036770">
    <property type="entry name" value="Ankyrin_rpt-contain_sf"/>
</dbReference>
<keyword evidence="11" id="KW-1185">Reference proteome</keyword>
<dbReference type="AlphaFoldDB" id="A0AA88VZ22"/>
<evidence type="ECO:0000256" key="1">
    <source>
        <dbReference type="ARBA" id="ARBA00004141"/>
    </source>
</evidence>
<comment type="subcellular location">
    <subcellularLocation>
        <location evidence="1">Membrane</location>
        <topology evidence="1">Multi-pass membrane protein</topology>
    </subcellularLocation>
</comment>
<dbReference type="EMBL" id="JAVXUP010001043">
    <property type="protein sequence ID" value="KAK3016839.1"/>
    <property type="molecule type" value="Genomic_DNA"/>
</dbReference>
<evidence type="ECO:0000313" key="10">
    <source>
        <dbReference type="EMBL" id="KAK3016839.1"/>
    </source>
</evidence>
<evidence type="ECO:0000256" key="7">
    <source>
        <dbReference type="PROSITE-ProRule" id="PRU00023"/>
    </source>
</evidence>
<protein>
    <recommendedName>
        <fullName evidence="9">PGG domain-containing protein</fullName>
    </recommendedName>
</protein>
<evidence type="ECO:0000256" key="4">
    <source>
        <dbReference type="ARBA" id="ARBA00022989"/>
    </source>
</evidence>
<dbReference type="PROSITE" id="PS50088">
    <property type="entry name" value="ANK_REPEAT"/>
    <property type="match status" value="2"/>
</dbReference>
<feature type="transmembrane region" description="Helical" evidence="8">
    <location>
        <begin position="468"/>
        <end position="501"/>
    </location>
</feature>
<feature type="repeat" description="ANK" evidence="7">
    <location>
        <begin position="88"/>
        <end position="109"/>
    </location>
</feature>
<dbReference type="SMART" id="SM00248">
    <property type="entry name" value="ANK"/>
    <property type="match status" value="6"/>
</dbReference>
<evidence type="ECO:0000259" key="9">
    <source>
        <dbReference type="Pfam" id="PF13962"/>
    </source>
</evidence>
<dbReference type="PROSITE" id="PS50297">
    <property type="entry name" value="ANK_REP_REGION"/>
    <property type="match status" value="2"/>
</dbReference>
<gene>
    <name evidence="10" type="ORF">RJ639_006378</name>
</gene>
<name>A0AA88VZ22_9ASTE</name>
<dbReference type="Pfam" id="PF13962">
    <property type="entry name" value="PGG"/>
    <property type="match status" value="1"/>
</dbReference>
<keyword evidence="4 8" id="KW-1133">Transmembrane helix</keyword>
<dbReference type="Gene3D" id="1.25.40.20">
    <property type="entry name" value="Ankyrin repeat-containing domain"/>
    <property type="match status" value="1"/>
</dbReference>
<feature type="domain" description="PGG" evidence="9">
    <location>
        <begin position="327"/>
        <end position="445"/>
    </location>
</feature>
<feature type="repeat" description="ANK" evidence="7">
    <location>
        <begin position="122"/>
        <end position="144"/>
    </location>
</feature>
<feature type="transmembrane region" description="Helical" evidence="8">
    <location>
        <begin position="424"/>
        <end position="448"/>
    </location>
</feature>
<feature type="transmembrane region" description="Helical" evidence="8">
    <location>
        <begin position="392"/>
        <end position="412"/>
    </location>
</feature>
<keyword evidence="2 8" id="KW-0812">Transmembrane</keyword>
<evidence type="ECO:0000256" key="2">
    <source>
        <dbReference type="ARBA" id="ARBA00022692"/>
    </source>
</evidence>
<dbReference type="InterPro" id="IPR026961">
    <property type="entry name" value="PGG_dom"/>
</dbReference>
<evidence type="ECO:0000313" key="11">
    <source>
        <dbReference type="Proteomes" id="UP001188597"/>
    </source>
</evidence>
<evidence type="ECO:0000256" key="6">
    <source>
        <dbReference type="ARBA" id="ARBA00023136"/>
    </source>
</evidence>
<dbReference type="Proteomes" id="UP001188597">
    <property type="component" value="Unassembled WGS sequence"/>
</dbReference>
<feature type="transmembrane region" description="Helical" evidence="8">
    <location>
        <begin position="333"/>
        <end position="351"/>
    </location>
</feature>
<dbReference type="SUPFAM" id="SSF48403">
    <property type="entry name" value="Ankyrin repeat"/>
    <property type="match status" value="1"/>
</dbReference>
<evidence type="ECO:0000256" key="3">
    <source>
        <dbReference type="ARBA" id="ARBA00022737"/>
    </source>
</evidence>
<proteinExistence type="predicted"/>